<sequence>MPFTSSHASASDTTRQPRRRRWVLWSGLGAVGAISVAAVSGYLWLTATSDVQVTGETDCEEAPITGVPDGMDAEEAQQGICHSIEALSEAWAVGDADAYGTSFTEDATYTAFAGTYYDGRTDIVEGHRALFDGVLSGTKLSDSFLGIRLLGPDTAIVTTRGDTYEDEPPDTPSKVQTYTLQRQPDDGWLIASFQNTQRKPLMERVQYLVNPDSRPAAER</sequence>
<organism evidence="3 4">
    <name type="scientific">Lipingzhangella halophila</name>
    <dbReference type="NCBI Taxonomy" id="1783352"/>
    <lineage>
        <taxon>Bacteria</taxon>
        <taxon>Bacillati</taxon>
        <taxon>Actinomycetota</taxon>
        <taxon>Actinomycetes</taxon>
        <taxon>Streptosporangiales</taxon>
        <taxon>Nocardiopsidaceae</taxon>
        <taxon>Lipingzhangella</taxon>
    </lineage>
</organism>
<dbReference type="RefSeq" id="WP_221445353.1">
    <property type="nucleotide sequence ID" value="NZ_JACHJT010000001.1"/>
</dbReference>
<evidence type="ECO:0000256" key="1">
    <source>
        <dbReference type="SAM" id="Phobius"/>
    </source>
</evidence>
<keyword evidence="1" id="KW-0812">Transmembrane</keyword>
<dbReference type="InterPro" id="IPR027843">
    <property type="entry name" value="DUF4440"/>
</dbReference>
<name>A0A7W7RDP5_9ACTN</name>
<gene>
    <name evidence="3" type="ORF">F4561_000735</name>
</gene>
<reference evidence="3 4" key="1">
    <citation type="submission" date="2020-08" db="EMBL/GenBank/DDBJ databases">
        <title>Sequencing the genomes of 1000 actinobacteria strains.</title>
        <authorList>
            <person name="Klenk H.-P."/>
        </authorList>
    </citation>
    <scope>NUCLEOTIDE SEQUENCE [LARGE SCALE GENOMIC DNA]</scope>
    <source>
        <strain evidence="3 4">DSM 102030</strain>
    </source>
</reference>
<keyword evidence="1" id="KW-0472">Membrane</keyword>
<comment type="caution">
    <text evidence="3">The sequence shown here is derived from an EMBL/GenBank/DDBJ whole genome shotgun (WGS) entry which is preliminary data.</text>
</comment>
<keyword evidence="1" id="KW-1133">Transmembrane helix</keyword>
<evidence type="ECO:0000313" key="4">
    <source>
        <dbReference type="Proteomes" id="UP000523007"/>
    </source>
</evidence>
<dbReference type="AlphaFoldDB" id="A0A7W7RDP5"/>
<dbReference type="Gene3D" id="3.10.450.50">
    <property type="match status" value="1"/>
</dbReference>
<dbReference type="Pfam" id="PF14534">
    <property type="entry name" value="DUF4440"/>
    <property type="match status" value="1"/>
</dbReference>
<evidence type="ECO:0000313" key="3">
    <source>
        <dbReference type="EMBL" id="MBB4929915.1"/>
    </source>
</evidence>
<dbReference type="InterPro" id="IPR011944">
    <property type="entry name" value="Steroid_delta5-4_isomerase"/>
</dbReference>
<dbReference type="InterPro" id="IPR032710">
    <property type="entry name" value="NTF2-like_dom_sf"/>
</dbReference>
<accession>A0A7W7RDP5</accession>
<dbReference type="SUPFAM" id="SSF54427">
    <property type="entry name" value="NTF2-like"/>
    <property type="match status" value="1"/>
</dbReference>
<proteinExistence type="predicted"/>
<dbReference type="EMBL" id="JACHJT010000001">
    <property type="protein sequence ID" value="MBB4929915.1"/>
    <property type="molecule type" value="Genomic_DNA"/>
</dbReference>
<feature type="transmembrane region" description="Helical" evidence="1">
    <location>
        <begin position="22"/>
        <end position="45"/>
    </location>
</feature>
<evidence type="ECO:0000259" key="2">
    <source>
        <dbReference type="Pfam" id="PF14534"/>
    </source>
</evidence>
<dbReference type="NCBIfam" id="TIGR02246">
    <property type="entry name" value="SgcJ/EcaC family oxidoreductase"/>
    <property type="match status" value="1"/>
</dbReference>
<keyword evidence="4" id="KW-1185">Reference proteome</keyword>
<protein>
    <submittedName>
        <fullName evidence="3">Uncharacterized protein (TIGR02246 family)</fullName>
    </submittedName>
</protein>
<dbReference type="Proteomes" id="UP000523007">
    <property type="component" value="Unassembled WGS sequence"/>
</dbReference>
<feature type="domain" description="DUF4440" evidence="2">
    <location>
        <begin position="82"/>
        <end position="190"/>
    </location>
</feature>